<accession>A0ABQ7R3K9</accession>
<dbReference type="Proteomes" id="UP000823941">
    <property type="component" value="Chromosome 4"/>
</dbReference>
<organism evidence="2 3">
    <name type="scientific">Plutella xylostella</name>
    <name type="common">Diamondback moth</name>
    <name type="synonym">Plutella maculipennis</name>
    <dbReference type="NCBI Taxonomy" id="51655"/>
    <lineage>
        <taxon>Eukaryota</taxon>
        <taxon>Metazoa</taxon>
        <taxon>Ecdysozoa</taxon>
        <taxon>Arthropoda</taxon>
        <taxon>Hexapoda</taxon>
        <taxon>Insecta</taxon>
        <taxon>Pterygota</taxon>
        <taxon>Neoptera</taxon>
        <taxon>Endopterygota</taxon>
        <taxon>Lepidoptera</taxon>
        <taxon>Glossata</taxon>
        <taxon>Ditrysia</taxon>
        <taxon>Yponomeutoidea</taxon>
        <taxon>Plutellidae</taxon>
        <taxon>Plutella</taxon>
    </lineage>
</organism>
<protein>
    <submittedName>
        <fullName evidence="2">Uncharacterized protein</fullName>
    </submittedName>
</protein>
<reference evidence="2 3" key="1">
    <citation type="submission" date="2021-06" db="EMBL/GenBank/DDBJ databases">
        <title>A haploid diamondback moth (Plutella xylostella L.) genome assembly resolves 31 chromosomes and identifies a diamide resistance mutation.</title>
        <authorList>
            <person name="Ward C.M."/>
            <person name="Perry K.D."/>
            <person name="Baker G."/>
            <person name="Powis K."/>
            <person name="Heckel D.G."/>
            <person name="Baxter S.W."/>
        </authorList>
    </citation>
    <scope>NUCLEOTIDE SEQUENCE [LARGE SCALE GENOMIC DNA]</scope>
    <source>
        <strain evidence="2 3">LV</strain>
        <tissue evidence="2">Single pupa</tissue>
    </source>
</reference>
<keyword evidence="3" id="KW-1185">Reference proteome</keyword>
<feature type="signal peptide" evidence="1">
    <location>
        <begin position="1"/>
        <end position="16"/>
    </location>
</feature>
<feature type="chain" id="PRO_5046103966" evidence="1">
    <location>
        <begin position="17"/>
        <end position="106"/>
    </location>
</feature>
<evidence type="ECO:0000313" key="2">
    <source>
        <dbReference type="EMBL" id="KAG7311877.1"/>
    </source>
</evidence>
<dbReference type="EMBL" id="JAHIBW010000004">
    <property type="protein sequence ID" value="KAG7311877.1"/>
    <property type="molecule type" value="Genomic_DNA"/>
</dbReference>
<gene>
    <name evidence="2" type="ORF">JYU34_002961</name>
</gene>
<evidence type="ECO:0000313" key="3">
    <source>
        <dbReference type="Proteomes" id="UP000823941"/>
    </source>
</evidence>
<sequence>MRWCLLLLLAAAVASTGPGGAGGRGVVSTSPGAVRGRGVRRCFGKLAKERLKALEKVRDKRFFLQCCVRPCEPRRPRPRLPPSTQKYQPFHKTWFGLKYGELQMRN</sequence>
<keyword evidence="1" id="KW-0732">Signal</keyword>
<evidence type="ECO:0000256" key="1">
    <source>
        <dbReference type="SAM" id="SignalP"/>
    </source>
</evidence>
<name>A0ABQ7R3K9_PLUXY</name>
<proteinExistence type="predicted"/>
<comment type="caution">
    <text evidence="2">The sequence shown here is derived from an EMBL/GenBank/DDBJ whole genome shotgun (WGS) entry which is preliminary data.</text>
</comment>